<evidence type="ECO:0000313" key="11">
    <source>
        <dbReference type="Proteomes" id="UP000256328"/>
    </source>
</evidence>
<keyword evidence="11" id="KW-1185">Reference proteome</keyword>
<evidence type="ECO:0000256" key="4">
    <source>
        <dbReference type="ARBA" id="ARBA00023006"/>
    </source>
</evidence>
<comment type="similarity">
    <text evidence="1 6">Belongs to the ATG17 family.</text>
</comment>
<reference evidence="10 11" key="1">
    <citation type="journal article" date="2018" name="IMA Fungus">
        <title>IMA Genome-F 9: Draft genome sequence of Annulohypoxylon stygium, Aspergillus mulundensis, Berkeleyomyces basicola (syn. Thielaviopsis basicola), Ceratocystis smalleyi, two Cercospora beticola strains, Coleophoma cylindrospora, Fusarium fracticaudum, Phialophora cf. hyalina, and Morchella septimelata.</title>
        <authorList>
            <person name="Wingfield B.D."/>
            <person name="Bills G.F."/>
            <person name="Dong Y."/>
            <person name="Huang W."/>
            <person name="Nel W.J."/>
            <person name="Swalarsk-Parry B.S."/>
            <person name="Vaghefi N."/>
            <person name="Wilken P.M."/>
            <person name="An Z."/>
            <person name="de Beer Z.W."/>
            <person name="De Vos L."/>
            <person name="Chen L."/>
            <person name="Duong T.A."/>
            <person name="Gao Y."/>
            <person name="Hammerbacher A."/>
            <person name="Kikkert J.R."/>
            <person name="Li Y."/>
            <person name="Li H."/>
            <person name="Li K."/>
            <person name="Li Q."/>
            <person name="Liu X."/>
            <person name="Ma X."/>
            <person name="Naidoo K."/>
            <person name="Pethybridge S.J."/>
            <person name="Sun J."/>
            <person name="Steenkamp E.T."/>
            <person name="van der Nest M.A."/>
            <person name="van Wyk S."/>
            <person name="Wingfield M.J."/>
            <person name="Xiong C."/>
            <person name="Yue Q."/>
            <person name="Zhang X."/>
        </authorList>
    </citation>
    <scope>NUCLEOTIDE SEQUENCE [LARGE SCALE GENOMIC DNA]</scope>
    <source>
        <strain evidence="10 11">BP5796</strain>
    </source>
</reference>
<evidence type="ECO:0000313" key="10">
    <source>
        <dbReference type="EMBL" id="RDW65562.1"/>
    </source>
</evidence>
<dbReference type="AlphaFoldDB" id="A0A3D8QUW5"/>
<dbReference type="Proteomes" id="UP000256328">
    <property type="component" value="Unassembled WGS sequence"/>
</dbReference>
<dbReference type="GO" id="GO:0034045">
    <property type="term" value="C:phagophore assembly site membrane"/>
    <property type="evidence" value="ECO:0007669"/>
    <property type="project" value="UniProtKB-SubCell"/>
</dbReference>
<evidence type="ECO:0000256" key="5">
    <source>
        <dbReference type="ARBA" id="ARBA00023136"/>
    </source>
</evidence>
<keyword evidence="7" id="KW-0175">Coiled coil</keyword>
<name>A0A3D8QUW5_9HELO</name>
<dbReference type="GO" id="GO:1990316">
    <property type="term" value="C:Atg1/ULK1 kinase complex"/>
    <property type="evidence" value="ECO:0007669"/>
    <property type="project" value="TreeGrafter"/>
</dbReference>
<evidence type="ECO:0000259" key="9">
    <source>
        <dbReference type="Pfam" id="PF04108"/>
    </source>
</evidence>
<dbReference type="InterPro" id="IPR045326">
    <property type="entry name" value="ATG17-like_dom"/>
</dbReference>
<evidence type="ECO:0000256" key="6">
    <source>
        <dbReference type="RuleBase" id="RU368080"/>
    </source>
</evidence>
<accession>A0A3D8QUW5</accession>
<feature type="domain" description="Autophagy protein ATG17-like" evidence="9">
    <location>
        <begin position="47"/>
        <end position="453"/>
    </location>
</feature>
<feature type="coiled-coil region" evidence="7">
    <location>
        <begin position="302"/>
        <end position="336"/>
    </location>
</feature>
<comment type="subcellular location">
    <subcellularLocation>
        <location evidence="6">Cytoplasm</location>
    </subcellularLocation>
    <subcellularLocation>
        <location evidence="6">Preautophagosomal structure membrane</location>
        <topology evidence="6">Peripheral membrane protein</topology>
    </subcellularLocation>
</comment>
<comment type="caution">
    <text evidence="10">The sequence shown here is derived from an EMBL/GenBank/DDBJ whole genome shotgun (WGS) entry which is preliminary data.</text>
</comment>
<dbReference type="GO" id="GO:0000045">
    <property type="term" value="P:autophagosome assembly"/>
    <property type="evidence" value="ECO:0007669"/>
    <property type="project" value="TreeGrafter"/>
</dbReference>
<comment type="function">
    <text evidence="6">Autophagy-specific protein that functions in response to autophagy-inducing signals as a scaffold to recruit other ATG proteins to organize preautophagosomal structure (PAS) formation. Modulates the timing and magnitude of the autophagy response, such as the size of the sequestering vesicles. Plays particularly a role in pexophagy and nucleophagy.</text>
</comment>
<dbReference type="Pfam" id="PF04108">
    <property type="entry name" value="ATG17_like"/>
    <property type="match status" value="1"/>
</dbReference>
<protein>
    <recommendedName>
        <fullName evidence="2 6">Autophagy-related protein 17</fullName>
    </recommendedName>
</protein>
<feature type="region of interest" description="Disordered" evidence="8">
    <location>
        <begin position="479"/>
        <end position="512"/>
    </location>
</feature>
<feature type="compositionally biased region" description="Basic and acidic residues" evidence="8">
    <location>
        <begin position="499"/>
        <end position="512"/>
    </location>
</feature>
<gene>
    <name evidence="10" type="ORF">BP5796_10254</name>
</gene>
<evidence type="ECO:0000256" key="7">
    <source>
        <dbReference type="SAM" id="Coils"/>
    </source>
</evidence>
<dbReference type="GO" id="GO:0034727">
    <property type="term" value="P:piecemeal microautophagy of the nucleus"/>
    <property type="evidence" value="ECO:0007669"/>
    <property type="project" value="TreeGrafter"/>
</dbReference>
<evidence type="ECO:0000256" key="3">
    <source>
        <dbReference type="ARBA" id="ARBA00022490"/>
    </source>
</evidence>
<dbReference type="GO" id="GO:0030295">
    <property type="term" value="F:protein kinase activator activity"/>
    <property type="evidence" value="ECO:0007669"/>
    <property type="project" value="TreeGrafter"/>
</dbReference>
<evidence type="ECO:0000256" key="8">
    <source>
        <dbReference type="SAM" id="MobiDB-lite"/>
    </source>
</evidence>
<dbReference type="InterPro" id="IPR007240">
    <property type="entry name" value="Atg17"/>
</dbReference>
<evidence type="ECO:0000256" key="1">
    <source>
        <dbReference type="ARBA" id="ARBA00006259"/>
    </source>
</evidence>
<proteinExistence type="inferred from homology"/>
<keyword evidence="5" id="KW-0472">Membrane</keyword>
<dbReference type="GO" id="GO:0000422">
    <property type="term" value="P:autophagy of mitochondrion"/>
    <property type="evidence" value="ECO:0007669"/>
    <property type="project" value="TreeGrafter"/>
</dbReference>
<keyword evidence="3 6" id="KW-0963">Cytoplasm</keyword>
<evidence type="ECO:0000256" key="2">
    <source>
        <dbReference type="ARBA" id="ARBA00013806"/>
    </source>
</evidence>
<dbReference type="OrthoDB" id="1937984at2759"/>
<keyword evidence="4 6" id="KW-0072">Autophagy</keyword>
<sequence>MSSSPVGHEPSSSQASLSPAASPSQSMSRQDIPLQTLVTYLLASKRSLSSINTVWRANEIVQSARIALEESVVLSARTGFLRSGISEQVQILKRVRGGIGNVYKEGQKDFKTVIRTLDAANARLESTMDTLRSTIVEAAFRPPQEDPRNLLDFVHEQGVESMQDALKASIKEAQEAQTDFDTSILAFDDDLRALKSAMSHPKQSTSQSQSELLSSETRIPAHLHDLEVHAQEMASLLDSLVQHFDLCVNAIRHTEGGYAAVRHAASHPPPGAEPVSVSGVMNTESESVHEAPISEEERLEMLAVLENDSNEVEDVVLELRDRAADMESKHDSILEQVATLQAAYRATTNAYSSLEVVSSHLPSYIIASQEFRYRWEEIKDGMRGQMEELEGMRIFYENYHSSYDGLILEVDRRKQSEEKVKSILKKAMEQVKRVHDADMMERGAFRDEVGDFLPMDLYPGLTDQPPRWGVQVLEKSGELDAASGAGSTPNLPSAVVEAADQRDRERRRLGQR</sequence>
<dbReference type="PANTHER" id="PTHR28005">
    <property type="entry name" value="AUTOPHAGY-RELATED PROTEIN 17"/>
    <property type="match status" value="1"/>
</dbReference>
<dbReference type="PANTHER" id="PTHR28005:SF1">
    <property type="entry name" value="AUTOPHAGY-RELATED PROTEIN 17"/>
    <property type="match status" value="1"/>
</dbReference>
<dbReference type="GO" id="GO:0060090">
    <property type="term" value="F:molecular adaptor activity"/>
    <property type="evidence" value="ECO:0007669"/>
    <property type="project" value="TreeGrafter"/>
</dbReference>
<organism evidence="10 11">
    <name type="scientific">Coleophoma crateriformis</name>
    <dbReference type="NCBI Taxonomy" id="565419"/>
    <lineage>
        <taxon>Eukaryota</taxon>
        <taxon>Fungi</taxon>
        <taxon>Dikarya</taxon>
        <taxon>Ascomycota</taxon>
        <taxon>Pezizomycotina</taxon>
        <taxon>Leotiomycetes</taxon>
        <taxon>Helotiales</taxon>
        <taxon>Dermateaceae</taxon>
        <taxon>Coleophoma</taxon>
    </lineage>
</organism>
<feature type="region of interest" description="Disordered" evidence="8">
    <location>
        <begin position="1"/>
        <end position="28"/>
    </location>
</feature>
<dbReference type="EMBL" id="PDLN01000015">
    <property type="protein sequence ID" value="RDW65562.1"/>
    <property type="molecule type" value="Genomic_DNA"/>
</dbReference>